<dbReference type="Proteomes" id="UP000236621">
    <property type="component" value="Unassembled WGS sequence"/>
</dbReference>
<reference evidence="3 4" key="1">
    <citation type="submission" date="2017-08" db="EMBL/GenBank/DDBJ databases">
        <title>Harnessing the power of phylogenomics to disentangle the directionality and signatures of interkingdom host jumping in the parasitic fungal genus Tolypocladium.</title>
        <authorList>
            <person name="Quandt C.A."/>
            <person name="Patterson W."/>
            <person name="Spatafora J.W."/>
        </authorList>
    </citation>
    <scope>NUCLEOTIDE SEQUENCE [LARGE SCALE GENOMIC DNA]</scope>
    <source>
        <strain evidence="3 4">CBS 113982</strain>
    </source>
</reference>
<evidence type="ECO:0000256" key="1">
    <source>
        <dbReference type="SAM" id="MobiDB-lite"/>
    </source>
</evidence>
<dbReference type="SUPFAM" id="SSF55729">
    <property type="entry name" value="Acyl-CoA N-acyltransferases (Nat)"/>
    <property type="match status" value="1"/>
</dbReference>
<dbReference type="AlphaFoldDB" id="A0A2K3Q6Y4"/>
<dbReference type="PROSITE" id="PS51186">
    <property type="entry name" value="GNAT"/>
    <property type="match status" value="1"/>
</dbReference>
<dbReference type="OrthoDB" id="2129362at2759"/>
<evidence type="ECO:0000259" key="2">
    <source>
        <dbReference type="PROSITE" id="PS51186"/>
    </source>
</evidence>
<dbReference type="InterPro" id="IPR000182">
    <property type="entry name" value="GNAT_dom"/>
</dbReference>
<name>A0A2K3Q6Y4_9HYPO</name>
<dbReference type="STRING" id="45235.A0A2K3Q6Y4"/>
<dbReference type="Gene3D" id="3.40.630.30">
    <property type="match status" value="1"/>
</dbReference>
<keyword evidence="4" id="KW-1185">Reference proteome</keyword>
<feature type="region of interest" description="Disordered" evidence="1">
    <location>
        <begin position="102"/>
        <end position="132"/>
    </location>
</feature>
<proteinExistence type="predicted"/>
<protein>
    <recommendedName>
        <fullName evidence="2">N-acetyltransferase domain-containing protein</fullName>
    </recommendedName>
</protein>
<feature type="domain" description="N-acetyltransferase" evidence="2">
    <location>
        <begin position="411"/>
        <end position="556"/>
    </location>
</feature>
<evidence type="ECO:0000313" key="3">
    <source>
        <dbReference type="EMBL" id="PNY23244.1"/>
    </source>
</evidence>
<dbReference type="GO" id="GO:0016747">
    <property type="term" value="F:acyltransferase activity, transferring groups other than amino-acyl groups"/>
    <property type="evidence" value="ECO:0007669"/>
    <property type="project" value="InterPro"/>
</dbReference>
<organism evidence="3 4">
    <name type="scientific">Tolypocladium capitatum</name>
    <dbReference type="NCBI Taxonomy" id="45235"/>
    <lineage>
        <taxon>Eukaryota</taxon>
        <taxon>Fungi</taxon>
        <taxon>Dikarya</taxon>
        <taxon>Ascomycota</taxon>
        <taxon>Pezizomycotina</taxon>
        <taxon>Sordariomycetes</taxon>
        <taxon>Hypocreomycetidae</taxon>
        <taxon>Hypocreales</taxon>
        <taxon>Ophiocordycipitaceae</taxon>
        <taxon>Tolypocladium</taxon>
    </lineage>
</organism>
<evidence type="ECO:0000313" key="4">
    <source>
        <dbReference type="Proteomes" id="UP000236621"/>
    </source>
</evidence>
<dbReference type="EMBL" id="NRSZ01001121">
    <property type="protein sequence ID" value="PNY23244.1"/>
    <property type="molecule type" value="Genomic_DNA"/>
</dbReference>
<sequence length="618" mass="69057">MPQSIVTAGQVAGNKFPGDSVTAAIHAMKHWLSSDPNPAPSSPEQVAEPVNGLESYHQAKFPSAVSPQIEIAVSPDKMKPEVPNGGFANEQSEVPSHLQAYRGGSETSHNMLSPPAKQSERSRNVTALDQQSFGPAGEYAVPIKGNRDENAEPLLEPLHFIEAAISHGNASSQNPKRSRDTWSVSDLEDAKISQKDTSGAALAYGTTMSDSYFLDIDVQPVPDFPIANKDHSSLPLSAHLDDTFIGRWVMNTAEPPSTVDLPKDNSHPDFRQCDIDSCTGELLRPTSYPETLQSHVQGMYRDYWDIDWRRANMTSALQIVRELKSRQRLGEHIRVFLHQNQLAKAPVEAPVWEEDSRPRAECTLRPATPADFERIATIINLESQGTDCPQVLESKPVSVADIEGIFQYCKTNLRPFIVAIPAEEDILDRSKWPKNSDRAYQEYVRFKETQPSCPPAVVGFAFVGEQRMGFLDAPCPGLRYSGQVRVIVHPEHRQRSYGTALLDRALLSLSSYHSNLISYEWQCPAPAHIYESPVGYNHRQYARVYVEMYCESKNTADFKWRAEMLGKFNFDEIAHVSQAVKTDREGKSKWLDLVLWEFEANPTSAIRDTAPGSYLTPY</sequence>
<accession>A0A2K3Q6Y4</accession>
<dbReference type="InterPro" id="IPR016181">
    <property type="entry name" value="Acyl_CoA_acyltransferase"/>
</dbReference>
<gene>
    <name evidence="3" type="ORF">TCAP_06806</name>
</gene>
<comment type="caution">
    <text evidence="3">The sequence shown here is derived from an EMBL/GenBank/DDBJ whole genome shotgun (WGS) entry which is preliminary data.</text>
</comment>